<evidence type="ECO:0000313" key="4">
    <source>
        <dbReference type="Proteomes" id="UP000034543"/>
    </source>
</evidence>
<sequence>MTKRLFFFRSFFVLVIFLVTAAITTPGFTQETDDELVSKYGVQFPITELGGCASLTKCREFCEDPVNSSACFTFAEQKGFYEPEEMQTNKQKALARVKTELSCDSEISCRNFCEQPANFQKCSTFAKRHNIGGGLADVSTLSAGVEKVKEVLGCNSVSTCKSFCEQEVNQAKCSEAAQAVGLPGGKKQVGPGGCASEATCKTFCADPNNYKICQSFITAAGGNYRGVGGCDSEEACQQYCEKNPAACKSMSQNLTSTSYNPVDMCNHSPGCYWSNNTCNCTSASTQPLGPVDPAAQCVKYSGCVWSGSGCKCSTPIYTSGDVSPEARKNSCVSGGCTWNGTTCDCANSNGPAVMCGNKGCTWMNSACQCSSYGYPSASGYSGSGTTSGGTSSGSNMSKEQQEYYCKAGGGTCDWTSGICNCKGYSSSTTTSGSYFGSSMTNKQQEAACQAGGGSCDWSSGVCNCKNYSGSTTSGSSGSTSTSTGTSTTTTTTSTNMSREQQEQGCTSCGGTCTWNGDFCNCQCGSTSNSTTASPTVTQAASPDNDPATACQQSGGYWAGGQCYPNQVQGAWSESTMWERLVDYLNRLIGQR</sequence>
<comment type="caution">
    <text evidence="3">The sequence shown here is derived from an EMBL/GenBank/DDBJ whole genome shotgun (WGS) entry which is preliminary data.</text>
</comment>
<feature type="signal peptide" evidence="2">
    <location>
        <begin position="1"/>
        <end position="21"/>
    </location>
</feature>
<evidence type="ECO:0000256" key="1">
    <source>
        <dbReference type="SAM" id="MobiDB-lite"/>
    </source>
</evidence>
<feature type="region of interest" description="Disordered" evidence="1">
    <location>
        <begin position="469"/>
        <end position="496"/>
    </location>
</feature>
<name>A0A0G1EST4_9BACT</name>
<evidence type="ECO:0000313" key="3">
    <source>
        <dbReference type="EMBL" id="KKS86136.1"/>
    </source>
</evidence>
<proteinExistence type="predicted"/>
<feature type="chain" id="PRO_5002536924" evidence="2">
    <location>
        <begin position="22"/>
        <end position="591"/>
    </location>
</feature>
<protein>
    <submittedName>
        <fullName evidence="3">Uncharacterized protein</fullName>
    </submittedName>
</protein>
<dbReference type="EMBL" id="LCFB01000002">
    <property type="protein sequence ID" value="KKS86136.1"/>
    <property type="molecule type" value="Genomic_DNA"/>
</dbReference>
<accession>A0A0G1EST4</accession>
<reference evidence="3 4" key="1">
    <citation type="journal article" date="2015" name="Nature">
        <title>rRNA introns, odd ribosomes, and small enigmatic genomes across a large radiation of phyla.</title>
        <authorList>
            <person name="Brown C.T."/>
            <person name="Hug L.A."/>
            <person name="Thomas B.C."/>
            <person name="Sharon I."/>
            <person name="Castelle C.J."/>
            <person name="Singh A."/>
            <person name="Wilkins M.J."/>
            <person name="Williams K.H."/>
            <person name="Banfield J.F."/>
        </authorList>
    </citation>
    <scope>NUCLEOTIDE SEQUENCE [LARGE SCALE GENOMIC DNA]</scope>
</reference>
<dbReference type="AlphaFoldDB" id="A0A0G1EST4"/>
<keyword evidence="2" id="KW-0732">Signal</keyword>
<dbReference type="Proteomes" id="UP000034543">
    <property type="component" value="Unassembled WGS sequence"/>
</dbReference>
<gene>
    <name evidence="3" type="ORF">UV59_C0002G0011</name>
</gene>
<evidence type="ECO:0000256" key="2">
    <source>
        <dbReference type="SAM" id="SignalP"/>
    </source>
</evidence>
<feature type="compositionally biased region" description="Low complexity" evidence="1">
    <location>
        <begin position="469"/>
        <end position="494"/>
    </location>
</feature>
<dbReference type="PATRIC" id="fig|1618436.3.peg.95"/>
<organism evidence="3 4">
    <name type="scientific">Candidatus Gottesmanbacteria bacterium GW2011_GWA1_43_11</name>
    <dbReference type="NCBI Taxonomy" id="1618436"/>
    <lineage>
        <taxon>Bacteria</taxon>
        <taxon>Candidatus Gottesmaniibacteriota</taxon>
    </lineage>
</organism>